<feature type="transmembrane region" description="Helical" evidence="1">
    <location>
        <begin position="73"/>
        <end position="94"/>
    </location>
</feature>
<dbReference type="Proteomes" id="UP001176021">
    <property type="component" value="Unassembled WGS sequence"/>
</dbReference>
<keyword evidence="3" id="KW-1185">Reference proteome</keyword>
<reference evidence="2" key="1">
    <citation type="submission" date="2022-05" db="EMBL/GenBank/DDBJ databases">
        <title>Expanded diversity of anoxic marine methylotrophy in a Black Sea sulfate reducing microorganism.</title>
        <authorList>
            <person name="Fischer P.Q."/>
            <person name="Stams A.J.M."/>
            <person name="Villanueva L."/>
            <person name="Sousa D.Z."/>
        </authorList>
    </citation>
    <scope>NUCLEOTIDE SEQUENCE</scope>
    <source>
        <strain evidence="2">P130</strain>
    </source>
</reference>
<organism evidence="2 3">
    <name type="scientific">Desulfosporosinus nitroreducens</name>
    <dbReference type="NCBI Taxonomy" id="2018668"/>
    <lineage>
        <taxon>Bacteria</taxon>
        <taxon>Bacillati</taxon>
        <taxon>Bacillota</taxon>
        <taxon>Clostridia</taxon>
        <taxon>Eubacteriales</taxon>
        <taxon>Desulfitobacteriaceae</taxon>
        <taxon>Desulfosporosinus</taxon>
    </lineage>
</organism>
<gene>
    <name evidence="2" type="ORF">M8H41_24985</name>
</gene>
<keyword evidence="1" id="KW-0472">Membrane</keyword>
<evidence type="ECO:0000313" key="2">
    <source>
        <dbReference type="EMBL" id="MDO0826039.1"/>
    </source>
</evidence>
<protein>
    <recommendedName>
        <fullName evidence="4">DUF3953 domain-containing protein</fullName>
    </recommendedName>
</protein>
<proteinExistence type="predicted"/>
<dbReference type="EMBL" id="JAMJEV010000045">
    <property type="protein sequence ID" value="MDO0826039.1"/>
    <property type="molecule type" value="Genomic_DNA"/>
</dbReference>
<evidence type="ECO:0000256" key="1">
    <source>
        <dbReference type="SAM" id="Phobius"/>
    </source>
</evidence>
<feature type="transmembrane region" description="Helical" evidence="1">
    <location>
        <begin position="42"/>
        <end position="61"/>
    </location>
</feature>
<accession>A0ABT8QZW9</accession>
<evidence type="ECO:0008006" key="4">
    <source>
        <dbReference type="Google" id="ProtNLM"/>
    </source>
</evidence>
<keyword evidence="1" id="KW-0812">Transmembrane</keyword>
<sequence>MDKIKKLVTPINIFKLLVAINVIVISSYSIGKADTMSETTRIRLNFLTQLSLISLFLINGVEGVKDEDKTKRYLAFFSFTVAIIMVIINVLIFFKIRFA</sequence>
<evidence type="ECO:0000313" key="3">
    <source>
        <dbReference type="Proteomes" id="UP001176021"/>
    </source>
</evidence>
<name>A0ABT8QZW9_9FIRM</name>
<dbReference type="RefSeq" id="WP_302050387.1">
    <property type="nucleotide sequence ID" value="NZ_JAMJEV010000045.1"/>
</dbReference>
<feature type="transmembrane region" description="Helical" evidence="1">
    <location>
        <begin position="12"/>
        <end position="30"/>
    </location>
</feature>
<comment type="caution">
    <text evidence="2">The sequence shown here is derived from an EMBL/GenBank/DDBJ whole genome shotgun (WGS) entry which is preliminary data.</text>
</comment>
<keyword evidence="1" id="KW-1133">Transmembrane helix</keyword>